<organism evidence="2 3">
    <name type="scientific">Photobacterium aphoticum</name>
    <dbReference type="NCBI Taxonomy" id="754436"/>
    <lineage>
        <taxon>Bacteria</taxon>
        <taxon>Pseudomonadati</taxon>
        <taxon>Pseudomonadota</taxon>
        <taxon>Gammaproteobacteria</taxon>
        <taxon>Vibrionales</taxon>
        <taxon>Vibrionaceae</taxon>
        <taxon>Photobacterium</taxon>
    </lineage>
</organism>
<protein>
    <submittedName>
        <fullName evidence="2">Uncharacterized protein</fullName>
    </submittedName>
</protein>
<comment type="caution">
    <text evidence="2">The sequence shown here is derived from an EMBL/GenBank/DDBJ whole genome shotgun (WGS) entry which is preliminary data.</text>
</comment>
<proteinExistence type="predicted"/>
<reference evidence="2 3" key="1">
    <citation type="journal article" date="2014" name="Genome Announc.">
        <title>Draft Genome Sequences of Two Vibrionaceae Species, Vibrio ponticus C121 and Photobacterium aphoticum C119, Isolated as Coral Reef Microbiota.</title>
        <authorList>
            <person name="Al-saari N."/>
            <person name="Meirelles P.M."/>
            <person name="Mino S."/>
            <person name="Suda W."/>
            <person name="Oshima K."/>
            <person name="Hattori M."/>
            <person name="Ohkuma M."/>
            <person name="Thompson F.L."/>
            <person name="Gomez-Gil B."/>
            <person name="Sawabe T."/>
            <person name="Sawabe T."/>
        </authorList>
    </citation>
    <scope>NUCLEOTIDE SEQUENCE [LARGE SCALE GENOMIC DNA]</scope>
    <source>
        <strain evidence="2 3">JCM 19237</strain>
    </source>
</reference>
<dbReference type="STRING" id="754436.JCM19237_6608"/>
<dbReference type="Proteomes" id="UP000029227">
    <property type="component" value="Unassembled WGS sequence"/>
</dbReference>
<accession>A0A090QPG4</accession>
<evidence type="ECO:0000313" key="2">
    <source>
        <dbReference type="EMBL" id="GAL03714.1"/>
    </source>
</evidence>
<keyword evidence="1" id="KW-1133">Transmembrane helix</keyword>
<name>A0A090QPG4_9GAMM</name>
<feature type="transmembrane region" description="Helical" evidence="1">
    <location>
        <begin position="6"/>
        <end position="32"/>
    </location>
</feature>
<evidence type="ECO:0000313" key="3">
    <source>
        <dbReference type="Proteomes" id="UP000029227"/>
    </source>
</evidence>
<keyword evidence="1" id="KW-0472">Membrane</keyword>
<evidence type="ECO:0000256" key="1">
    <source>
        <dbReference type="SAM" id="Phobius"/>
    </source>
</evidence>
<keyword evidence="1" id="KW-0812">Transmembrane</keyword>
<dbReference type="AlphaFoldDB" id="A0A090QPG4"/>
<sequence>MVPSTAIFVSAIPAVPFSAACLSVYLYLFIYLSTIRFSVYHQLAA</sequence>
<gene>
    <name evidence="2" type="ORF">JCM19237_6608</name>
</gene>
<dbReference type="EMBL" id="BBMN01000002">
    <property type="protein sequence ID" value="GAL03714.1"/>
    <property type="molecule type" value="Genomic_DNA"/>
</dbReference>